<feature type="domain" description="CCT" evidence="4">
    <location>
        <begin position="225"/>
        <end position="267"/>
    </location>
</feature>
<proteinExistence type="predicted"/>
<evidence type="ECO:0000256" key="3">
    <source>
        <dbReference type="PROSITE-ProRule" id="PRU00357"/>
    </source>
</evidence>
<dbReference type="PANTHER" id="PTHR31319:SF71">
    <property type="entry name" value="CCT MOTIF FAMILY PROTEIN"/>
    <property type="match status" value="1"/>
</dbReference>
<keyword evidence="6" id="KW-1185">Reference proteome</keyword>
<reference evidence="5 6" key="1">
    <citation type="submission" date="2024-01" db="EMBL/GenBank/DDBJ databases">
        <title>Genome assemblies of Stephania.</title>
        <authorList>
            <person name="Yang L."/>
        </authorList>
    </citation>
    <scope>NUCLEOTIDE SEQUENCE [LARGE SCALE GENOMIC DNA]</scope>
    <source>
        <strain evidence="5">QJT</strain>
        <tissue evidence="5">Leaf</tissue>
    </source>
</reference>
<dbReference type="AlphaFoldDB" id="A0AAP0I185"/>
<evidence type="ECO:0000313" key="6">
    <source>
        <dbReference type="Proteomes" id="UP001417504"/>
    </source>
</evidence>
<dbReference type="PROSITE" id="PS51017">
    <property type="entry name" value="CCT"/>
    <property type="match status" value="1"/>
</dbReference>
<dbReference type="EMBL" id="JBBNAE010000008">
    <property type="protein sequence ID" value="KAK9103889.1"/>
    <property type="molecule type" value="Genomic_DNA"/>
</dbReference>
<gene>
    <name evidence="5" type="ORF">Sjap_021143</name>
</gene>
<dbReference type="GO" id="GO:0009909">
    <property type="term" value="P:regulation of flower development"/>
    <property type="evidence" value="ECO:0007669"/>
    <property type="project" value="InterPro"/>
</dbReference>
<protein>
    <recommendedName>
        <fullName evidence="4">CCT domain-containing protein</fullName>
    </recommendedName>
</protein>
<dbReference type="Proteomes" id="UP001417504">
    <property type="component" value="Unassembled WGS sequence"/>
</dbReference>
<comment type="caution">
    <text evidence="5">The sequence shown here is derived from an EMBL/GenBank/DDBJ whole genome shotgun (WGS) entry which is preliminary data.</text>
</comment>
<comment type="subcellular location">
    <subcellularLocation>
        <location evidence="1 3">Nucleus</location>
    </subcellularLocation>
</comment>
<keyword evidence="2 3" id="KW-0539">Nucleus</keyword>
<dbReference type="InterPro" id="IPR045281">
    <property type="entry name" value="CONSTANS-like"/>
</dbReference>
<evidence type="ECO:0000259" key="4">
    <source>
        <dbReference type="PROSITE" id="PS51017"/>
    </source>
</evidence>
<evidence type="ECO:0000256" key="2">
    <source>
        <dbReference type="ARBA" id="ARBA00023242"/>
    </source>
</evidence>
<organism evidence="5 6">
    <name type="scientific">Stephania japonica</name>
    <dbReference type="NCBI Taxonomy" id="461633"/>
    <lineage>
        <taxon>Eukaryota</taxon>
        <taxon>Viridiplantae</taxon>
        <taxon>Streptophyta</taxon>
        <taxon>Embryophyta</taxon>
        <taxon>Tracheophyta</taxon>
        <taxon>Spermatophyta</taxon>
        <taxon>Magnoliopsida</taxon>
        <taxon>Ranunculales</taxon>
        <taxon>Menispermaceae</taxon>
        <taxon>Menispermoideae</taxon>
        <taxon>Cissampelideae</taxon>
        <taxon>Stephania</taxon>
    </lineage>
</organism>
<evidence type="ECO:0000313" key="5">
    <source>
        <dbReference type="EMBL" id="KAK9103889.1"/>
    </source>
</evidence>
<dbReference type="GO" id="GO:0005634">
    <property type="term" value="C:nucleus"/>
    <property type="evidence" value="ECO:0007669"/>
    <property type="project" value="UniProtKB-SubCell"/>
</dbReference>
<evidence type="ECO:0000256" key="1">
    <source>
        <dbReference type="ARBA" id="ARBA00004123"/>
    </source>
</evidence>
<dbReference type="GO" id="GO:0003700">
    <property type="term" value="F:DNA-binding transcription factor activity"/>
    <property type="evidence" value="ECO:0007669"/>
    <property type="project" value="TreeGrafter"/>
</dbReference>
<dbReference type="InterPro" id="IPR010402">
    <property type="entry name" value="CCT_domain"/>
</dbReference>
<dbReference type="PANTHER" id="PTHR31319">
    <property type="entry name" value="ZINC FINGER PROTEIN CONSTANS-LIKE 4"/>
    <property type="match status" value="1"/>
</dbReference>
<accession>A0AAP0I185</accession>
<sequence length="274" mass="31193">MYAETELLYPYLQCFTPGGAQPFDEFFEIEKSHEASMCNQIPTCSVSDYDLGGEGDLFKAPEPIIEELVISLDPMTTVVSMIPDAPSSQAVNALEIELIQGEHLLDDVFYKSERDLVSTSDVIDPILKIQDEKPPIKPVEDPLLEKDMFLSRGEIQRSISSGCLHSMEWRPHNVLRPNFLEFQKVHFEAADGIRRAFSEGDIQTLSNGNINLHGSTYREMNTEGRLEKLTRYRKKKTRRNFGRTIKYACRKALADNQPRVRGRFAKSEESNVSK</sequence>
<dbReference type="Pfam" id="PF06203">
    <property type="entry name" value="CCT"/>
    <property type="match status" value="1"/>
</dbReference>
<name>A0AAP0I185_9MAGN</name>